<dbReference type="Proteomes" id="UP001054945">
    <property type="component" value="Unassembled WGS sequence"/>
</dbReference>
<keyword evidence="2" id="KW-1185">Reference proteome</keyword>
<gene>
    <name evidence="1" type="ORF">CEXT_26271</name>
</gene>
<organism evidence="1 2">
    <name type="scientific">Caerostris extrusa</name>
    <name type="common">Bark spider</name>
    <name type="synonym">Caerostris bankana</name>
    <dbReference type="NCBI Taxonomy" id="172846"/>
    <lineage>
        <taxon>Eukaryota</taxon>
        <taxon>Metazoa</taxon>
        <taxon>Ecdysozoa</taxon>
        <taxon>Arthropoda</taxon>
        <taxon>Chelicerata</taxon>
        <taxon>Arachnida</taxon>
        <taxon>Araneae</taxon>
        <taxon>Araneomorphae</taxon>
        <taxon>Entelegynae</taxon>
        <taxon>Araneoidea</taxon>
        <taxon>Araneidae</taxon>
        <taxon>Caerostris</taxon>
    </lineage>
</organism>
<reference evidence="1 2" key="1">
    <citation type="submission" date="2021-06" db="EMBL/GenBank/DDBJ databases">
        <title>Caerostris extrusa draft genome.</title>
        <authorList>
            <person name="Kono N."/>
            <person name="Arakawa K."/>
        </authorList>
    </citation>
    <scope>NUCLEOTIDE SEQUENCE [LARGE SCALE GENOMIC DNA]</scope>
</reference>
<evidence type="ECO:0000313" key="2">
    <source>
        <dbReference type="Proteomes" id="UP001054945"/>
    </source>
</evidence>
<accession>A0AAV4WCL2</accession>
<protein>
    <submittedName>
        <fullName evidence="1">Uncharacterized protein</fullName>
    </submittedName>
</protein>
<name>A0AAV4WCL2_CAEEX</name>
<dbReference type="AlphaFoldDB" id="A0AAV4WCL2"/>
<evidence type="ECO:0000313" key="1">
    <source>
        <dbReference type="EMBL" id="GIY79589.1"/>
    </source>
</evidence>
<proteinExistence type="predicted"/>
<dbReference type="EMBL" id="BPLR01015905">
    <property type="protein sequence ID" value="GIY79589.1"/>
    <property type="molecule type" value="Genomic_DNA"/>
</dbReference>
<sequence>MVLISKLLRCTKKLLKDAPSLPTTISVKLIFQVEAIRKKRRDGISRHCEPRRIIFQPISLTQKLLSKWDRLSEAEQWFLKAKAIAPNDSSVYQHYGK</sequence>
<comment type="caution">
    <text evidence="1">The sequence shown here is derived from an EMBL/GenBank/DDBJ whole genome shotgun (WGS) entry which is preliminary data.</text>
</comment>